<keyword evidence="5" id="KW-0472">Membrane</keyword>
<dbReference type="GO" id="GO:0016020">
    <property type="term" value="C:membrane"/>
    <property type="evidence" value="ECO:0007669"/>
    <property type="project" value="UniProtKB-UniRule"/>
</dbReference>
<dbReference type="GO" id="GO:1990575">
    <property type="term" value="P:mitochondrial L-ornithine transmembrane transport"/>
    <property type="evidence" value="ECO:0007669"/>
    <property type="project" value="TreeGrafter"/>
</dbReference>
<keyword evidence="8" id="KW-1185">Reference proteome</keyword>
<evidence type="ECO:0000256" key="2">
    <source>
        <dbReference type="ARBA" id="ARBA00022448"/>
    </source>
</evidence>
<keyword evidence="3" id="KW-0677">Repeat</keyword>
<name>A0A9K3L0N8_9STRA</name>
<evidence type="ECO:0000256" key="6">
    <source>
        <dbReference type="RuleBase" id="RU000488"/>
    </source>
</evidence>
<feature type="repeat" description="Solcar" evidence="5">
    <location>
        <begin position="11"/>
        <end position="113"/>
    </location>
</feature>
<dbReference type="PANTHER" id="PTHR45624:SF12">
    <property type="entry name" value="MITOCHONDRIAL ORNITHINE TRANSPORTER 1"/>
    <property type="match status" value="1"/>
</dbReference>
<dbReference type="OrthoDB" id="14252at2759"/>
<evidence type="ECO:0000256" key="3">
    <source>
        <dbReference type="ARBA" id="ARBA00022737"/>
    </source>
</evidence>
<keyword evidence="4" id="KW-1133">Transmembrane helix</keyword>
<dbReference type="AlphaFoldDB" id="A0A9K3L0N8"/>
<proteinExistence type="inferred from homology"/>
<accession>A0A9K3L0N8</accession>
<evidence type="ECO:0000313" key="8">
    <source>
        <dbReference type="Proteomes" id="UP000693970"/>
    </source>
</evidence>
<dbReference type="PANTHER" id="PTHR45624">
    <property type="entry name" value="MITOCHONDRIAL BASIC AMINO ACIDS TRANSPORTER-RELATED"/>
    <property type="match status" value="1"/>
</dbReference>
<keyword evidence="2 6" id="KW-0813">Transport</keyword>
<evidence type="ECO:0000256" key="5">
    <source>
        <dbReference type="PROSITE-ProRule" id="PRU00282"/>
    </source>
</evidence>
<comment type="caution">
    <text evidence="7">The sequence shown here is derived from an EMBL/GenBank/DDBJ whole genome shotgun (WGS) entry which is preliminary data.</text>
</comment>
<evidence type="ECO:0000313" key="7">
    <source>
        <dbReference type="EMBL" id="KAG7353432.1"/>
    </source>
</evidence>
<dbReference type="GO" id="GO:0000064">
    <property type="term" value="F:L-ornithine transmembrane transporter activity"/>
    <property type="evidence" value="ECO:0007669"/>
    <property type="project" value="TreeGrafter"/>
</dbReference>
<gene>
    <name evidence="7" type="ORF">IV203_002787</name>
</gene>
<reference evidence="7" key="2">
    <citation type="submission" date="2021-04" db="EMBL/GenBank/DDBJ databases">
        <authorList>
            <person name="Podell S."/>
        </authorList>
    </citation>
    <scope>NUCLEOTIDE SEQUENCE</scope>
    <source>
        <strain evidence="7">Hildebrandi</strain>
    </source>
</reference>
<reference evidence="7" key="1">
    <citation type="journal article" date="2021" name="Sci. Rep.">
        <title>Diploid genomic architecture of Nitzschia inconspicua, an elite biomass production diatom.</title>
        <authorList>
            <person name="Oliver A."/>
            <person name="Podell S."/>
            <person name="Pinowska A."/>
            <person name="Traller J.C."/>
            <person name="Smith S.R."/>
            <person name="McClure R."/>
            <person name="Beliaev A."/>
            <person name="Bohutskyi P."/>
            <person name="Hill E.A."/>
            <person name="Rabines A."/>
            <person name="Zheng H."/>
            <person name="Allen L.Z."/>
            <person name="Kuo A."/>
            <person name="Grigoriev I.V."/>
            <person name="Allen A.E."/>
            <person name="Hazlebeck D."/>
            <person name="Allen E.E."/>
        </authorList>
    </citation>
    <scope>NUCLEOTIDE SEQUENCE</scope>
    <source>
        <strain evidence="7">Hildebrandi</strain>
    </source>
</reference>
<evidence type="ECO:0000256" key="1">
    <source>
        <dbReference type="ARBA" id="ARBA00006375"/>
    </source>
</evidence>
<organism evidence="7 8">
    <name type="scientific">Nitzschia inconspicua</name>
    <dbReference type="NCBI Taxonomy" id="303405"/>
    <lineage>
        <taxon>Eukaryota</taxon>
        <taxon>Sar</taxon>
        <taxon>Stramenopiles</taxon>
        <taxon>Ochrophyta</taxon>
        <taxon>Bacillariophyta</taxon>
        <taxon>Bacillariophyceae</taxon>
        <taxon>Bacillariophycidae</taxon>
        <taxon>Bacillariales</taxon>
        <taxon>Bacillariaceae</taxon>
        <taxon>Nitzschia</taxon>
    </lineage>
</organism>
<feature type="repeat" description="Solcar" evidence="5">
    <location>
        <begin position="240"/>
        <end position="325"/>
    </location>
</feature>
<protein>
    <submittedName>
        <fullName evidence="7">Mitochondrial carrier protein</fullName>
    </submittedName>
</protein>
<dbReference type="Proteomes" id="UP000693970">
    <property type="component" value="Unassembled WGS sequence"/>
</dbReference>
<dbReference type="EMBL" id="JAGRRH010000016">
    <property type="protein sequence ID" value="KAG7353432.1"/>
    <property type="molecule type" value="Genomic_DNA"/>
</dbReference>
<dbReference type="PROSITE" id="PS50920">
    <property type="entry name" value="SOLCAR"/>
    <property type="match status" value="3"/>
</dbReference>
<comment type="similarity">
    <text evidence="1 6">Belongs to the mitochondrial carrier (TC 2.A.29) family.</text>
</comment>
<feature type="repeat" description="Solcar" evidence="5">
    <location>
        <begin position="138"/>
        <end position="229"/>
    </location>
</feature>
<keyword evidence="5 6" id="KW-0812">Transmembrane</keyword>
<evidence type="ECO:0000256" key="4">
    <source>
        <dbReference type="ARBA" id="ARBA00022989"/>
    </source>
</evidence>
<dbReference type="Pfam" id="PF00153">
    <property type="entry name" value="Mito_carr"/>
    <property type="match status" value="3"/>
</dbReference>
<sequence length="327" mass="35164">MSQSTSHITVPPPLRDFLAGTMGGFAGKLLDYPLDTVKVLLQTQHATHGGTSSAHVAGGNKPPVIYRGAWHCLRHTVETKGVSGLYKSLSSPLLGSMAENAVLFWMYSHCKRWVAFASGGTDPIIAAHTADQRDEENMTLLQLSLAGAGAGFGAAFVLTPVELVKCRLQVQNSMTSGFRVYSGSIDVIVQTIKAEGITHGLYRGHMSTLLREIPGNFVWYGTYEGVCKLMIPPGGTKSDLGPGAHLLGGALAGVGYWTAFYPADTIKSLIQVHPDHSGKGFFEIFKTVLQEEGLRGLYRGWGVTAARAAPAHAAIFTIYEQSLRWMS</sequence>
<dbReference type="InterPro" id="IPR050567">
    <property type="entry name" value="Mitochondrial_Carrier"/>
</dbReference>
<dbReference type="InterPro" id="IPR018108">
    <property type="entry name" value="MCP_transmembrane"/>
</dbReference>